<organism evidence="3 4">
    <name type="scientific">Hamadaea flava</name>
    <dbReference type="NCBI Taxonomy" id="1742688"/>
    <lineage>
        <taxon>Bacteria</taxon>
        <taxon>Bacillati</taxon>
        <taxon>Actinomycetota</taxon>
        <taxon>Actinomycetes</taxon>
        <taxon>Micromonosporales</taxon>
        <taxon>Micromonosporaceae</taxon>
        <taxon>Hamadaea</taxon>
    </lineage>
</organism>
<keyword evidence="4" id="KW-1185">Reference proteome</keyword>
<gene>
    <name evidence="3" type="ORF">ACFOZ4_04135</name>
</gene>
<dbReference type="SMART" id="SM00418">
    <property type="entry name" value="HTH_ARSR"/>
    <property type="match status" value="1"/>
</dbReference>
<feature type="region of interest" description="Disordered" evidence="1">
    <location>
        <begin position="186"/>
        <end position="207"/>
    </location>
</feature>
<dbReference type="InterPro" id="IPR036388">
    <property type="entry name" value="WH-like_DNA-bd_sf"/>
</dbReference>
<evidence type="ECO:0000313" key="3">
    <source>
        <dbReference type="EMBL" id="MFC4129787.1"/>
    </source>
</evidence>
<feature type="domain" description="HTH arsR-type" evidence="2">
    <location>
        <begin position="12"/>
        <end position="94"/>
    </location>
</feature>
<dbReference type="Pfam" id="PF12840">
    <property type="entry name" value="HTH_20"/>
    <property type="match status" value="1"/>
</dbReference>
<accession>A0ABV8LFU4</accession>
<evidence type="ECO:0000256" key="1">
    <source>
        <dbReference type="SAM" id="MobiDB-lite"/>
    </source>
</evidence>
<dbReference type="Proteomes" id="UP001595816">
    <property type="component" value="Unassembled WGS sequence"/>
</dbReference>
<reference evidence="4" key="1">
    <citation type="journal article" date="2019" name="Int. J. Syst. Evol. Microbiol.">
        <title>The Global Catalogue of Microorganisms (GCM) 10K type strain sequencing project: providing services to taxonomists for standard genome sequencing and annotation.</title>
        <authorList>
            <consortium name="The Broad Institute Genomics Platform"/>
            <consortium name="The Broad Institute Genome Sequencing Center for Infectious Disease"/>
            <person name="Wu L."/>
            <person name="Ma J."/>
        </authorList>
    </citation>
    <scope>NUCLEOTIDE SEQUENCE [LARGE SCALE GENOMIC DNA]</scope>
    <source>
        <strain evidence="4">CGMCC 4.7289</strain>
    </source>
</reference>
<dbReference type="InterPro" id="IPR011991">
    <property type="entry name" value="ArsR-like_HTH"/>
</dbReference>
<dbReference type="RefSeq" id="WP_253760032.1">
    <property type="nucleotide sequence ID" value="NZ_JAMZDZ010000001.1"/>
</dbReference>
<name>A0ABV8LFU4_9ACTN</name>
<evidence type="ECO:0000313" key="4">
    <source>
        <dbReference type="Proteomes" id="UP001595816"/>
    </source>
</evidence>
<dbReference type="InterPro" id="IPR036390">
    <property type="entry name" value="WH_DNA-bd_sf"/>
</dbReference>
<sequence>MTEESRIHLSAQTLKGIAHPIRVRLLGLLRSEGPSTATKLAERIGQSSGVTSYHLRQLAQYGFVEEAADLGTGRERWWQASHRSTTLDAPAAREAPVETEIYMRAVATTSAERVDRWLGEATSIPSDWDDSMGLNDYALLLTPQEAAELLAKLNEIVQTYRAYYERPVPEGAERVEVQVNVMPFLSRTSNSSPAAPAEKTATPTEEN</sequence>
<dbReference type="CDD" id="cd00090">
    <property type="entry name" value="HTH_ARSR"/>
    <property type="match status" value="1"/>
</dbReference>
<comment type="caution">
    <text evidence="3">The sequence shown here is derived from an EMBL/GenBank/DDBJ whole genome shotgun (WGS) entry which is preliminary data.</text>
</comment>
<feature type="compositionally biased region" description="Low complexity" evidence="1">
    <location>
        <begin position="193"/>
        <end position="207"/>
    </location>
</feature>
<protein>
    <submittedName>
        <fullName evidence="3">ArsR/SmtB family transcription factor</fullName>
    </submittedName>
</protein>
<dbReference type="InterPro" id="IPR001845">
    <property type="entry name" value="HTH_ArsR_DNA-bd_dom"/>
</dbReference>
<dbReference type="Gene3D" id="1.10.10.10">
    <property type="entry name" value="Winged helix-like DNA-binding domain superfamily/Winged helix DNA-binding domain"/>
    <property type="match status" value="1"/>
</dbReference>
<dbReference type="SUPFAM" id="SSF46785">
    <property type="entry name" value="Winged helix' DNA-binding domain"/>
    <property type="match status" value="1"/>
</dbReference>
<proteinExistence type="predicted"/>
<dbReference type="EMBL" id="JBHSAY010000003">
    <property type="protein sequence ID" value="MFC4129787.1"/>
    <property type="molecule type" value="Genomic_DNA"/>
</dbReference>
<evidence type="ECO:0000259" key="2">
    <source>
        <dbReference type="SMART" id="SM00418"/>
    </source>
</evidence>